<protein>
    <recommendedName>
        <fullName evidence="7">Derlin</fullName>
    </recommendedName>
</protein>
<feature type="transmembrane region" description="Helical" evidence="7">
    <location>
        <begin position="124"/>
        <end position="145"/>
    </location>
</feature>
<evidence type="ECO:0000256" key="4">
    <source>
        <dbReference type="ARBA" id="ARBA00022824"/>
    </source>
</evidence>
<evidence type="ECO:0000256" key="6">
    <source>
        <dbReference type="ARBA" id="ARBA00023136"/>
    </source>
</evidence>
<keyword evidence="9" id="KW-1185">Reference proteome</keyword>
<proteinExistence type="inferred from homology"/>
<dbReference type="SUPFAM" id="SSF144091">
    <property type="entry name" value="Rhomboid-like"/>
    <property type="match status" value="1"/>
</dbReference>
<reference evidence="8 9" key="1">
    <citation type="submission" date="2014-02" db="EMBL/GenBank/DDBJ databases">
        <title>Transposable element dynamics among asymbiotic and ectomycorrhizal Amanita fungi.</title>
        <authorList>
            <consortium name="DOE Joint Genome Institute"/>
            <person name="Hess J."/>
            <person name="Skrede I."/>
            <person name="Wolfe B."/>
            <person name="LaButti K."/>
            <person name="Ohm R.A."/>
            <person name="Grigoriev I.V."/>
            <person name="Pringle A."/>
        </authorList>
    </citation>
    <scope>NUCLEOTIDE SEQUENCE [LARGE SCALE GENOMIC DNA]</scope>
    <source>
        <strain evidence="8 9">SKay4041</strain>
    </source>
</reference>
<sequence>MDQFFAELRKIPPVTRFLCASSLGVTIPVLMQLVSPYKVLFVRELVTKKFQIWRLYTSFFLGSGGIGYIFELVMLYRTADQLESGPYARRSGDFAWQLLLANASIILACIPLGAYIFTRPLLLALTYLSSALAPPGMQTSLMGLVTLPVKYLPYIMIALDFLMGGPAAAAQAVAGAVVGHFWWWAIWGTDGRRGALESLGRAPSWMRLLVADGVDTPAARGGGVHVVPPRQPAALTGSTTGHHWGSGQRLGN</sequence>
<dbReference type="InterPro" id="IPR007599">
    <property type="entry name" value="DER1"/>
</dbReference>
<feature type="transmembrane region" description="Helical" evidence="7">
    <location>
        <begin position="151"/>
        <end position="184"/>
    </location>
</feature>
<evidence type="ECO:0000256" key="3">
    <source>
        <dbReference type="ARBA" id="ARBA00022692"/>
    </source>
</evidence>
<feature type="transmembrane region" description="Helical" evidence="7">
    <location>
        <begin position="96"/>
        <end position="117"/>
    </location>
</feature>
<dbReference type="GO" id="GO:0006950">
    <property type="term" value="P:response to stress"/>
    <property type="evidence" value="ECO:0007669"/>
    <property type="project" value="UniProtKB-ARBA"/>
</dbReference>
<dbReference type="STRING" id="703135.A0A2A9N800"/>
<evidence type="ECO:0000313" key="9">
    <source>
        <dbReference type="Proteomes" id="UP000242287"/>
    </source>
</evidence>
<evidence type="ECO:0000256" key="2">
    <source>
        <dbReference type="ARBA" id="ARBA00008917"/>
    </source>
</evidence>
<comment type="function">
    <text evidence="7">May be involved in the degradation of misfolded endoplasmic reticulum (ER) luminal proteins.</text>
</comment>
<dbReference type="AlphaFoldDB" id="A0A2A9N800"/>
<evidence type="ECO:0000256" key="5">
    <source>
        <dbReference type="ARBA" id="ARBA00022989"/>
    </source>
</evidence>
<feature type="transmembrane region" description="Helical" evidence="7">
    <location>
        <begin position="55"/>
        <end position="76"/>
    </location>
</feature>
<dbReference type="Proteomes" id="UP000242287">
    <property type="component" value="Unassembled WGS sequence"/>
</dbReference>
<gene>
    <name evidence="8" type="ORF">AMATHDRAFT_71091</name>
</gene>
<keyword evidence="6 7" id="KW-0472">Membrane</keyword>
<dbReference type="Pfam" id="PF04511">
    <property type="entry name" value="DER1"/>
    <property type="match status" value="1"/>
</dbReference>
<accession>A0A2A9N800</accession>
<feature type="transmembrane region" description="Helical" evidence="7">
    <location>
        <begin position="14"/>
        <end position="34"/>
    </location>
</feature>
<dbReference type="InterPro" id="IPR035952">
    <property type="entry name" value="Rhomboid-like_sf"/>
</dbReference>
<keyword evidence="4 7" id="KW-0256">Endoplasmic reticulum</keyword>
<keyword evidence="5 7" id="KW-1133">Transmembrane helix</keyword>
<evidence type="ECO:0000313" key="8">
    <source>
        <dbReference type="EMBL" id="PFH45788.1"/>
    </source>
</evidence>
<dbReference type="PANTHER" id="PTHR11009">
    <property type="entry name" value="DER1-LIKE PROTEIN, DERLIN"/>
    <property type="match status" value="1"/>
</dbReference>
<comment type="subcellular location">
    <subcellularLocation>
        <location evidence="1 7">Endoplasmic reticulum membrane</location>
        <topology evidence="1 7">Multi-pass membrane protein</topology>
    </subcellularLocation>
</comment>
<comment type="similarity">
    <text evidence="2 7">Belongs to the derlin family.</text>
</comment>
<dbReference type="OrthoDB" id="1716531at2759"/>
<keyword evidence="3 7" id="KW-0812">Transmembrane</keyword>
<evidence type="ECO:0000256" key="1">
    <source>
        <dbReference type="ARBA" id="ARBA00004477"/>
    </source>
</evidence>
<organism evidence="8 9">
    <name type="scientific">Amanita thiersii Skay4041</name>
    <dbReference type="NCBI Taxonomy" id="703135"/>
    <lineage>
        <taxon>Eukaryota</taxon>
        <taxon>Fungi</taxon>
        <taxon>Dikarya</taxon>
        <taxon>Basidiomycota</taxon>
        <taxon>Agaricomycotina</taxon>
        <taxon>Agaricomycetes</taxon>
        <taxon>Agaricomycetidae</taxon>
        <taxon>Agaricales</taxon>
        <taxon>Pluteineae</taxon>
        <taxon>Amanitaceae</taxon>
        <taxon>Amanita</taxon>
    </lineage>
</organism>
<dbReference type="GO" id="GO:0005789">
    <property type="term" value="C:endoplasmic reticulum membrane"/>
    <property type="evidence" value="ECO:0007669"/>
    <property type="project" value="UniProtKB-SubCell"/>
</dbReference>
<dbReference type="EMBL" id="KZ302291">
    <property type="protein sequence ID" value="PFH45788.1"/>
    <property type="molecule type" value="Genomic_DNA"/>
</dbReference>
<name>A0A2A9N800_9AGAR</name>
<evidence type="ECO:0000256" key="7">
    <source>
        <dbReference type="RuleBase" id="RU363059"/>
    </source>
</evidence>